<feature type="domain" description="tRNA/rRNA methyltransferase SpoU type" evidence="8">
    <location>
        <begin position="24"/>
        <end position="164"/>
    </location>
</feature>
<dbReference type="STRING" id="596152.DesU5LDRAFT_2201"/>
<dbReference type="EC" id="2.1.1.34" evidence="7"/>
<dbReference type="GO" id="GO:0002938">
    <property type="term" value="P:tRNA guanine ribose methylation"/>
    <property type="evidence" value="ECO:0007669"/>
    <property type="project" value="UniProtKB-UniRule"/>
</dbReference>
<dbReference type="PANTHER" id="PTHR43453">
    <property type="entry name" value="RRNA METHYLASE-LIKE"/>
    <property type="match status" value="1"/>
</dbReference>
<organism evidence="9">
    <name type="scientific">Desulfovibrio sp. U5L</name>
    <dbReference type="NCBI Taxonomy" id="596152"/>
    <lineage>
        <taxon>Bacteria</taxon>
        <taxon>Pseudomonadati</taxon>
        <taxon>Thermodesulfobacteriota</taxon>
        <taxon>Desulfovibrionia</taxon>
        <taxon>Desulfovibrionales</taxon>
        <taxon>Desulfovibrionaceae</taxon>
        <taxon>Desulfovibrio</taxon>
    </lineage>
</organism>
<dbReference type="InterPro" id="IPR033671">
    <property type="entry name" value="TrmH"/>
</dbReference>
<dbReference type="InterPro" id="IPR001537">
    <property type="entry name" value="SpoU_MeTrfase"/>
</dbReference>
<dbReference type="CDD" id="cd18092">
    <property type="entry name" value="SpoU-like_TrmH"/>
    <property type="match status" value="1"/>
</dbReference>
<accession>I2Q261</accession>
<dbReference type="GO" id="GO:0141100">
    <property type="term" value="F:tRNA (guanine(18)-2'-O)-methyltransferase activity"/>
    <property type="evidence" value="ECO:0007669"/>
    <property type="project" value="UniProtKB-UniRule"/>
</dbReference>
<keyword evidence="6 7" id="KW-0694">RNA-binding</keyword>
<sequence length="196" mass="21570">MRTCITERRVSRIRDVLSRRQTDLTLVINNIHDPHNVSAILRSCDAFGIHRVHLLYTDTAFPALGKKSSGSAKKWVETIRHPDAAGLAATLKGQGYALVATLCNETARPLQDWDLTGKVAIILGNEHRGVDEDLAPHVDGGLYIPMQGMVQSLNVSVAAAVILYEGFRQRHAAGRYDAPSLPPAELERLAGEWEQK</sequence>
<comment type="function">
    <text evidence="7">Catalyzes the 2'-O methylation of guanosine at position 18 in tRNA.</text>
</comment>
<evidence type="ECO:0000256" key="5">
    <source>
        <dbReference type="ARBA" id="ARBA00022694"/>
    </source>
</evidence>
<dbReference type="PANTHER" id="PTHR43453:SF1">
    <property type="entry name" value="TRNA_RRNA METHYLTRANSFERASE SPOU TYPE DOMAIN-CONTAINING PROTEIN"/>
    <property type="match status" value="1"/>
</dbReference>
<dbReference type="Gene3D" id="3.40.1280.10">
    <property type="match status" value="1"/>
</dbReference>
<dbReference type="Pfam" id="PF00588">
    <property type="entry name" value="SpoU_methylase"/>
    <property type="match status" value="1"/>
</dbReference>
<dbReference type="InterPro" id="IPR029028">
    <property type="entry name" value="Alpha/beta_knot_MTases"/>
</dbReference>
<proteinExistence type="inferred from homology"/>
<dbReference type="HAMAP" id="MF_02060">
    <property type="entry name" value="tRNA_methyltr_TrmH"/>
    <property type="match status" value="1"/>
</dbReference>
<protein>
    <recommendedName>
        <fullName evidence="7">tRNA (guanosine(18)-2'-O)-methyltransferase</fullName>
        <ecNumber evidence="7">2.1.1.34</ecNumber>
    </recommendedName>
    <alternativeName>
        <fullName evidence="7">tRNA [Gm18] methyltransferase</fullName>
    </alternativeName>
</protein>
<keyword evidence="4 7" id="KW-0949">S-adenosyl-L-methionine</keyword>
<dbReference type="eggNOG" id="COG0566">
    <property type="taxonomic scope" value="Bacteria"/>
</dbReference>
<dbReference type="OrthoDB" id="9785673at2"/>
<evidence type="ECO:0000259" key="8">
    <source>
        <dbReference type="Pfam" id="PF00588"/>
    </source>
</evidence>
<feature type="binding site" evidence="7">
    <location>
        <position position="101"/>
    </location>
    <ligand>
        <name>S-adenosyl-L-methionine</name>
        <dbReference type="ChEBI" id="CHEBI:59789"/>
    </ligand>
</feature>
<reference evidence="9" key="1">
    <citation type="submission" date="2011-11" db="EMBL/GenBank/DDBJ databases">
        <title>Improved High-Quality Draft sequence of Desulfovibrio sp. U5L.</title>
        <authorList>
            <consortium name="US DOE Joint Genome Institute"/>
            <person name="Lucas S."/>
            <person name="Han J."/>
            <person name="Lapidus A."/>
            <person name="Cheng J.-F."/>
            <person name="Goodwin L."/>
            <person name="Pitluck S."/>
            <person name="Peters L."/>
            <person name="Ovchinnikova G."/>
            <person name="Held B."/>
            <person name="Detter J.C."/>
            <person name="Han C."/>
            <person name="Tapia R."/>
            <person name="Land M."/>
            <person name="Hauser L."/>
            <person name="Kyrpides N."/>
            <person name="Ivanova N."/>
            <person name="Pagani I."/>
            <person name="Gabster J."/>
            <person name="Walker C."/>
            <person name="Stolyar S."/>
            <person name="Stahl D."/>
            <person name="Arkin A."/>
            <person name="Dehal P."/>
            <person name="Hazen T."/>
            <person name="Woyke T."/>
        </authorList>
    </citation>
    <scope>NUCLEOTIDE SEQUENCE [LARGE SCALE GENOMIC DNA]</scope>
    <source>
        <strain evidence="9">U5L</strain>
    </source>
</reference>
<dbReference type="HOGENOM" id="CLU_021322_4_2_7"/>
<keyword evidence="5 7" id="KW-0819">tRNA processing</keyword>
<comment type="similarity">
    <text evidence="7">Belongs to the class IV-like SAM-binding methyltransferase superfamily. RNA methyltransferase TrmH family.</text>
</comment>
<dbReference type="AlphaFoldDB" id="I2Q261"/>
<dbReference type="InterPro" id="IPR029026">
    <property type="entry name" value="tRNA_m1G_MTases_N"/>
</dbReference>
<dbReference type="GO" id="GO:0000049">
    <property type="term" value="F:tRNA binding"/>
    <property type="evidence" value="ECO:0007669"/>
    <property type="project" value="UniProtKB-UniRule"/>
</dbReference>
<dbReference type="SUPFAM" id="SSF75217">
    <property type="entry name" value="alpha/beta knot"/>
    <property type="match status" value="1"/>
</dbReference>
<evidence type="ECO:0000256" key="1">
    <source>
        <dbReference type="ARBA" id="ARBA00022555"/>
    </source>
</evidence>
<evidence type="ECO:0000313" key="9">
    <source>
        <dbReference type="EMBL" id="EIG53867.1"/>
    </source>
</evidence>
<keyword evidence="1 7" id="KW-0820">tRNA-binding</keyword>
<evidence type="ECO:0000256" key="7">
    <source>
        <dbReference type="HAMAP-Rule" id="MF_02060"/>
    </source>
</evidence>
<keyword evidence="2 7" id="KW-0489">Methyltransferase</keyword>
<comment type="catalytic activity">
    <reaction evidence="7">
        <text>guanosine(18) in tRNA + S-adenosyl-L-methionine = 2'-O-methylguanosine(18) in tRNA + S-adenosyl-L-homocysteine + H(+)</text>
        <dbReference type="Rhea" id="RHEA:20077"/>
        <dbReference type="Rhea" id="RHEA-COMP:10190"/>
        <dbReference type="Rhea" id="RHEA-COMP:10192"/>
        <dbReference type="ChEBI" id="CHEBI:15378"/>
        <dbReference type="ChEBI" id="CHEBI:57856"/>
        <dbReference type="ChEBI" id="CHEBI:59789"/>
        <dbReference type="ChEBI" id="CHEBI:74269"/>
        <dbReference type="ChEBI" id="CHEBI:74445"/>
        <dbReference type="EC" id="2.1.1.34"/>
    </reaction>
</comment>
<evidence type="ECO:0000256" key="2">
    <source>
        <dbReference type="ARBA" id="ARBA00022603"/>
    </source>
</evidence>
<feature type="binding site" evidence="7">
    <location>
        <position position="144"/>
    </location>
    <ligand>
        <name>S-adenosyl-L-methionine</name>
        <dbReference type="ChEBI" id="CHEBI:59789"/>
    </ligand>
</feature>
<evidence type="ECO:0000256" key="6">
    <source>
        <dbReference type="ARBA" id="ARBA00022884"/>
    </source>
</evidence>
<name>I2Q261_9BACT</name>
<comment type="caution">
    <text evidence="7">Lacks conserved residue(s) required for the propagation of feature annotation.</text>
</comment>
<keyword evidence="3 7" id="KW-0808">Transferase</keyword>
<evidence type="ECO:0000256" key="3">
    <source>
        <dbReference type="ARBA" id="ARBA00022679"/>
    </source>
</evidence>
<feature type="binding site" evidence="7">
    <location>
        <position position="153"/>
    </location>
    <ligand>
        <name>S-adenosyl-L-methionine</name>
        <dbReference type="ChEBI" id="CHEBI:59789"/>
    </ligand>
</feature>
<evidence type="ECO:0000256" key="4">
    <source>
        <dbReference type="ARBA" id="ARBA00022691"/>
    </source>
</evidence>
<dbReference type="EMBL" id="JH600068">
    <property type="protein sequence ID" value="EIG53867.1"/>
    <property type="molecule type" value="Genomic_DNA"/>
</dbReference>
<gene>
    <name evidence="7" type="primary">trmH</name>
    <name evidence="9" type="ORF">DesU5LDRAFT_2201</name>
</gene>